<dbReference type="GeneID" id="104773475"/>
<dbReference type="SMART" id="SM00636">
    <property type="entry name" value="Glyco_18"/>
    <property type="match status" value="1"/>
</dbReference>
<evidence type="ECO:0000313" key="2">
    <source>
        <dbReference type="Proteomes" id="UP000694864"/>
    </source>
</evidence>
<reference evidence="3 4" key="1">
    <citation type="submission" date="2025-05" db="UniProtKB">
        <authorList>
            <consortium name="RefSeq"/>
        </authorList>
    </citation>
    <scope>IDENTIFICATION</scope>
    <source>
        <tissue evidence="3 4">Leaf</tissue>
    </source>
</reference>
<dbReference type="Pfam" id="PF00704">
    <property type="entry name" value="Glyco_hydro_18"/>
    <property type="match status" value="1"/>
</dbReference>
<dbReference type="RefSeq" id="XP_010496392.1">
    <property type="nucleotide sequence ID" value="XM_010498090.1"/>
</dbReference>
<feature type="domain" description="GH18" evidence="1">
    <location>
        <begin position="13"/>
        <end position="365"/>
    </location>
</feature>
<evidence type="ECO:0000259" key="1">
    <source>
        <dbReference type="PROSITE" id="PS51910"/>
    </source>
</evidence>
<organism evidence="2 3">
    <name type="scientific">Camelina sativa</name>
    <name type="common">False flax</name>
    <name type="synonym">Myagrum sativum</name>
    <dbReference type="NCBI Taxonomy" id="90675"/>
    <lineage>
        <taxon>Eukaryota</taxon>
        <taxon>Viridiplantae</taxon>
        <taxon>Streptophyta</taxon>
        <taxon>Embryophyta</taxon>
        <taxon>Tracheophyta</taxon>
        <taxon>Spermatophyta</taxon>
        <taxon>Magnoliopsida</taxon>
        <taxon>eudicotyledons</taxon>
        <taxon>Gunneridae</taxon>
        <taxon>Pentapetalae</taxon>
        <taxon>rosids</taxon>
        <taxon>malvids</taxon>
        <taxon>Brassicales</taxon>
        <taxon>Brassicaceae</taxon>
        <taxon>Camelineae</taxon>
        <taxon>Camelina</taxon>
    </lineage>
</organism>
<name>A0ABM0Y6P3_CAMSA</name>
<dbReference type="InterPro" id="IPR029070">
    <property type="entry name" value="Chitinase_insertion_sf"/>
</dbReference>
<dbReference type="PANTHER" id="PTHR11177:SF393">
    <property type="entry name" value="CHITINASE-LIKE PROTEIN-RELATED"/>
    <property type="match status" value="1"/>
</dbReference>
<accession>A0ABM0Y6P3</accession>
<protein>
    <submittedName>
        <fullName evidence="3 4">Probable endochitinase</fullName>
    </submittedName>
</protein>
<dbReference type="GeneID" id="104773820"/>
<dbReference type="SUPFAM" id="SSF51445">
    <property type="entry name" value="(Trans)glycosidases"/>
    <property type="match status" value="1"/>
</dbReference>
<evidence type="ECO:0000313" key="4">
    <source>
        <dbReference type="RefSeq" id="XP_010496787.1"/>
    </source>
</evidence>
<dbReference type="SUPFAM" id="SSF54556">
    <property type="entry name" value="Chitinase insertion domain"/>
    <property type="match status" value="1"/>
</dbReference>
<dbReference type="Proteomes" id="UP000694864">
    <property type="component" value="Unplaced"/>
</dbReference>
<dbReference type="PROSITE" id="PS51910">
    <property type="entry name" value="GH18_2"/>
    <property type="match status" value="1"/>
</dbReference>
<keyword evidence="2" id="KW-1185">Reference proteome</keyword>
<dbReference type="PANTHER" id="PTHR11177">
    <property type="entry name" value="CHITINASE"/>
    <property type="match status" value="1"/>
</dbReference>
<sequence length="365" mass="40582">MADTNEEMGAPSVVKASYWYPDGEDKDPATSAQTIPSALFTHLFCAFADLDADTNKAFISEVHAQRFATFTETVKIRNDQVKTLLSIGGRLGNNSAFASMASKQQSRKKFIDSWISIARSNGFNGLDLAWEYPNNETEMTDFGALVGELRYAVDAEHRRTSKPTLLLTAAVYYSSVYKTFTYPVKVMKDNLDWVNIIAYELYTPLSYPHFTAPPAGLHAFSLDEDRSGDSGFRKWVEDGLPKNKAVFGFPYVGYAWTLQNDMDNGYHAAASGVAKHEDVSEDGSINYDKIQKFITDEKAAHKYDSPVVGNHCFANKIWIAYDDTESVTAKVTYAKQNVLLGYFAWNVGADVNTVLSTAAWKAWSG</sequence>
<dbReference type="RefSeq" id="XP_010496787.1">
    <property type="nucleotide sequence ID" value="XM_010498485.1"/>
</dbReference>
<dbReference type="InterPro" id="IPR001223">
    <property type="entry name" value="Glyco_hydro18_cat"/>
</dbReference>
<dbReference type="Gene3D" id="3.20.20.80">
    <property type="entry name" value="Glycosidases"/>
    <property type="match status" value="1"/>
</dbReference>
<dbReference type="InterPro" id="IPR017853">
    <property type="entry name" value="GH"/>
</dbReference>
<dbReference type="InterPro" id="IPR011583">
    <property type="entry name" value="Chitinase_II/V-like_cat"/>
</dbReference>
<gene>
    <name evidence="3" type="primary">LOC104773475</name>
    <name evidence="4" type="synonym">LOC104773820</name>
</gene>
<dbReference type="Gene3D" id="3.10.50.10">
    <property type="match status" value="1"/>
</dbReference>
<proteinExistence type="predicted"/>
<dbReference type="InterPro" id="IPR050314">
    <property type="entry name" value="Glycosyl_Hydrlase_18"/>
</dbReference>
<evidence type="ECO:0000313" key="3">
    <source>
        <dbReference type="RefSeq" id="XP_010496392.1"/>
    </source>
</evidence>